<comment type="caution">
    <text evidence="2">The sequence shown here is derived from an EMBL/GenBank/DDBJ whole genome shotgun (WGS) entry which is preliminary data.</text>
</comment>
<dbReference type="InterPro" id="IPR014729">
    <property type="entry name" value="Rossmann-like_a/b/a_fold"/>
</dbReference>
<proteinExistence type="predicted"/>
<name>A0A4V1LSG1_9GAMM</name>
<evidence type="ECO:0000259" key="1">
    <source>
        <dbReference type="Pfam" id="PF02698"/>
    </source>
</evidence>
<evidence type="ECO:0000313" key="3">
    <source>
        <dbReference type="Proteomes" id="UP000290287"/>
    </source>
</evidence>
<dbReference type="PANTHER" id="PTHR30336:SF20">
    <property type="entry name" value="DUF218 DOMAIN-CONTAINING PROTEIN"/>
    <property type="match status" value="1"/>
</dbReference>
<dbReference type="Pfam" id="PF02698">
    <property type="entry name" value="DUF218"/>
    <property type="match status" value="1"/>
</dbReference>
<dbReference type="InterPro" id="IPR003848">
    <property type="entry name" value="DUF218"/>
</dbReference>
<organism evidence="2 3">
    <name type="scientific">Veronia nyctiphanis</name>
    <dbReference type="NCBI Taxonomy" id="1278244"/>
    <lineage>
        <taxon>Bacteria</taxon>
        <taxon>Pseudomonadati</taxon>
        <taxon>Pseudomonadota</taxon>
        <taxon>Gammaproteobacteria</taxon>
        <taxon>Vibrionales</taxon>
        <taxon>Vibrionaceae</taxon>
        <taxon>Veronia</taxon>
    </lineage>
</organism>
<dbReference type="OrthoDB" id="2216870at2"/>
<dbReference type="Gene3D" id="3.40.50.620">
    <property type="entry name" value="HUPs"/>
    <property type="match status" value="1"/>
</dbReference>
<keyword evidence="3" id="KW-1185">Reference proteome</keyword>
<dbReference type="PANTHER" id="PTHR30336">
    <property type="entry name" value="INNER MEMBRANE PROTEIN, PROBABLE PERMEASE"/>
    <property type="match status" value="1"/>
</dbReference>
<dbReference type="CDD" id="cd06259">
    <property type="entry name" value="YdcF-like"/>
    <property type="match status" value="1"/>
</dbReference>
<sequence length="217" mass="25107">MNAEYFQDILTIWQYHQLEHQPSKCDCIIAMGSNDLRVADRAAELYLNGIAPLVVVSGGFGRFTEHYFEQPEADLFSEVLFEHGVPESAVLIENHSTNTGENVRYSWEILKGSGHIPDRVLLVHKPYMERRAYSTFLKQWPQYAEEVKVTSPKIDFLDFITDEFPIDNLVDAMLGDLLRIRDYPERGFQIEQVIPENVWQSYRRLVALAFQGASHLR</sequence>
<dbReference type="GO" id="GO:0005886">
    <property type="term" value="C:plasma membrane"/>
    <property type="evidence" value="ECO:0007669"/>
    <property type="project" value="TreeGrafter"/>
</dbReference>
<dbReference type="AlphaFoldDB" id="A0A4V1LSG1"/>
<gene>
    <name evidence="2" type="ORF">CS022_20440</name>
</gene>
<reference evidence="2 3" key="1">
    <citation type="submission" date="2017-10" db="EMBL/GenBank/DDBJ databases">
        <title>Nyctiphanis sp. nov., isolated from the stomach of the euphausiid Nyctiphanes simplex (Hansen, 1911) in the Gulf of California.</title>
        <authorList>
            <person name="Gomez-Gil B."/>
            <person name="Aguilar-Mendez M."/>
            <person name="Lopez-Cortes A."/>
            <person name="Gomez-Gutierrez J."/>
            <person name="Roque A."/>
            <person name="Lang E."/>
            <person name="Gonzalez-Castillo A."/>
        </authorList>
    </citation>
    <scope>NUCLEOTIDE SEQUENCE [LARGE SCALE GENOMIC DNA]</scope>
    <source>
        <strain evidence="2 3">CAIM 600</strain>
    </source>
</reference>
<dbReference type="InterPro" id="IPR051599">
    <property type="entry name" value="Cell_Envelope_Assoc"/>
</dbReference>
<dbReference type="Proteomes" id="UP000290287">
    <property type="component" value="Unassembled WGS sequence"/>
</dbReference>
<dbReference type="RefSeq" id="WP_129123781.1">
    <property type="nucleotide sequence ID" value="NZ_PEIB01000035.1"/>
</dbReference>
<feature type="domain" description="DUF218" evidence="1">
    <location>
        <begin position="26"/>
        <end position="142"/>
    </location>
</feature>
<protein>
    <recommendedName>
        <fullName evidence="1">DUF218 domain-containing protein</fullName>
    </recommendedName>
</protein>
<accession>A0A4V1LSG1</accession>
<evidence type="ECO:0000313" key="2">
    <source>
        <dbReference type="EMBL" id="RXJ71578.1"/>
    </source>
</evidence>
<dbReference type="EMBL" id="PEIB01000035">
    <property type="protein sequence ID" value="RXJ71578.1"/>
    <property type="molecule type" value="Genomic_DNA"/>
</dbReference>